<gene>
    <name evidence="2" type="ORF">CINCED_3A003983</name>
</gene>
<evidence type="ECO:0000259" key="1">
    <source>
        <dbReference type="Pfam" id="PF07522"/>
    </source>
</evidence>
<dbReference type="OrthoDB" id="262529at2759"/>
<dbReference type="Proteomes" id="UP000325440">
    <property type="component" value="Unassembled WGS sequence"/>
</dbReference>
<feature type="domain" description="DNA repair metallo-beta-lactamase" evidence="1">
    <location>
        <begin position="62"/>
        <end position="134"/>
    </location>
</feature>
<dbReference type="AlphaFoldDB" id="A0A5E4N419"/>
<sequence length="143" mass="16561">MPEYIGVEYALVEIIKHFKNAIPVHKTKYEESYSSITDLDNYVTPDFTNNMIHVCYKNECDTGSINCLELNEKVKCVQLNALAFTKDLINSDGHIIVKNSITRVIYSSHASCKELRKIVKFLNPDKLHFNVIVNQMYKEIYHT</sequence>
<organism evidence="2 3">
    <name type="scientific">Cinara cedri</name>
    <dbReference type="NCBI Taxonomy" id="506608"/>
    <lineage>
        <taxon>Eukaryota</taxon>
        <taxon>Metazoa</taxon>
        <taxon>Ecdysozoa</taxon>
        <taxon>Arthropoda</taxon>
        <taxon>Hexapoda</taxon>
        <taxon>Insecta</taxon>
        <taxon>Pterygota</taxon>
        <taxon>Neoptera</taxon>
        <taxon>Paraneoptera</taxon>
        <taxon>Hemiptera</taxon>
        <taxon>Sternorrhyncha</taxon>
        <taxon>Aphidomorpha</taxon>
        <taxon>Aphidoidea</taxon>
        <taxon>Aphididae</taxon>
        <taxon>Lachninae</taxon>
        <taxon>Cinara</taxon>
    </lineage>
</organism>
<reference evidence="2 3" key="1">
    <citation type="submission" date="2019-08" db="EMBL/GenBank/DDBJ databases">
        <authorList>
            <person name="Alioto T."/>
            <person name="Alioto T."/>
            <person name="Gomez Garrido J."/>
        </authorList>
    </citation>
    <scope>NUCLEOTIDE SEQUENCE [LARGE SCALE GENOMIC DNA]</scope>
</reference>
<dbReference type="Gene3D" id="3.40.50.12650">
    <property type="match status" value="1"/>
</dbReference>
<proteinExistence type="predicted"/>
<dbReference type="Pfam" id="PF07522">
    <property type="entry name" value="DRMBL"/>
    <property type="match status" value="1"/>
</dbReference>
<protein>
    <submittedName>
        <fullName evidence="2">DNA repair metallo-beta-lactamase</fullName>
    </submittedName>
</protein>
<evidence type="ECO:0000313" key="3">
    <source>
        <dbReference type="Proteomes" id="UP000325440"/>
    </source>
</evidence>
<dbReference type="InterPro" id="IPR011084">
    <property type="entry name" value="DRMBL"/>
</dbReference>
<keyword evidence="3" id="KW-1185">Reference proteome</keyword>
<name>A0A5E4N419_9HEMI</name>
<accession>A0A5E4N419</accession>
<evidence type="ECO:0000313" key="2">
    <source>
        <dbReference type="EMBL" id="VVC37828.1"/>
    </source>
</evidence>
<dbReference type="EMBL" id="CABPRJ010001455">
    <property type="protein sequence ID" value="VVC37828.1"/>
    <property type="molecule type" value="Genomic_DNA"/>
</dbReference>